<dbReference type="AlphaFoldDB" id="A0A1X2J2V7"/>
<dbReference type="Proteomes" id="UP000193560">
    <property type="component" value="Unassembled WGS sequence"/>
</dbReference>
<keyword evidence="3" id="KW-1185">Reference proteome</keyword>
<gene>
    <name evidence="2" type="ORF">BCR42DRAFT_401656</name>
</gene>
<name>A0A1X2J2V7_9FUNG</name>
<evidence type="ECO:0000313" key="2">
    <source>
        <dbReference type="EMBL" id="ORZ26138.1"/>
    </source>
</evidence>
<evidence type="ECO:0000256" key="1">
    <source>
        <dbReference type="SAM" id="MobiDB-lite"/>
    </source>
</evidence>
<protein>
    <submittedName>
        <fullName evidence="2">Uncharacterized protein</fullName>
    </submittedName>
</protein>
<dbReference type="EMBL" id="MCGE01000001">
    <property type="protein sequence ID" value="ORZ26138.1"/>
    <property type="molecule type" value="Genomic_DNA"/>
</dbReference>
<sequence>MPHQYVNHVINQSTKRRMHEDDEENDQVMPFTKQDQGTKRLNDLSQEFNPNNEPPKADSPLPSLTYASPDYRPPPRADALWLQPVPPPPQSSLQSAVMPSTPLDNTVAQPMMEEDSTDEDDILPCFNASTTASSEATKQSTGFDWVMAEQC</sequence>
<evidence type="ECO:0000313" key="3">
    <source>
        <dbReference type="Proteomes" id="UP000193560"/>
    </source>
</evidence>
<proteinExistence type="predicted"/>
<reference evidence="2 3" key="1">
    <citation type="submission" date="2016-07" db="EMBL/GenBank/DDBJ databases">
        <title>Pervasive Adenine N6-methylation of Active Genes in Fungi.</title>
        <authorList>
            <consortium name="DOE Joint Genome Institute"/>
            <person name="Mondo S.J."/>
            <person name="Dannebaum R.O."/>
            <person name="Kuo R.C."/>
            <person name="Labutti K."/>
            <person name="Haridas S."/>
            <person name="Kuo A."/>
            <person name="Salamov A."/>
            <person name="Ahrendt S.R."/>
            <person name="Lipzen A."/>
            <person name="Sullivan W."/>
            <person name="Andreopoulos W.B."/>
            <person name="Clum A."/>
            <person name="Lindquist E."/>
            <person name="Daum C."/>
            <person name="Ramamoorthy G.K."/>
            <person name="Gryganskyi A."/>
            <person name="Culley D."/>
            <person name="Magnuson J.K."/>
            <person name="James T.Y."/>
            <person name="O'Malley M.A."/>
            <person name="Stajich J.E."/>
            <person name="Spatafora J.W."/>
            <person name="Visel A."/>
            <person name="Grigoriev I.V."/>
        </authorList>
    </citation>
    <scope>NUCLEOTIDE SEQUENCE [LARGE SCALE GENOMIC DNA]</scope>
    <source>
        <strain evidence="2 3">NRRL 1336</strain>
    </source>
</reference>
<organism evidence="2 3">
    <name type="scientific">Absidia repens</name>
    <dbReference type="NCBI Taxonomy" id="90262"/>
    <lineage>
        <taxon>Eukaryota</taxon>
        <taxon>Fungi</taxon>
        <taxon>Fungi incertae sedis</taxon>
        <taxon>Mucoromycota</taxon>
        <taxon>Mucoromycotina</taxon>
        <taxon>Mucoromycetes</taxon>
        <taxon>Mucorales</taxon>
        <taxon>Cunninghamellaceae</taxon>
        <taxon>Absidia</taxon>
    </lineage>
</organism>
<comment type="caution">
    <text evidence="2">The sequence shown here is derived from an EMBL/GenBank/DDBJ whole genome shotgun (WGS) entry which is preliminary data.</text>
</comment>
<dbReference type="OrthoDB" id="2363105at2759"/>
<feature type="region of interest" description="Disordered" evidence="1">
    <location>
        <begin position="1"/>
        <end position="106"/>
    </location>
</feature>
<accession>A0A1X2J2V7</accession>